<reference evidence="2" key="1">
    <citation type="journal article" date="2021" name="Nat. Commun.">
        <title>Genetic determinants of endophytism in the Arabidopsis root mycobiome.</title>
        <authorList>
            <person name="Mesny F."/>
            <person name="Miyauchi S."/>
            <person name="Thiergart T."/>
            <person name="Pickel B."/>
            <person name="Atanasova L."/>
            <person name="Karlsson M."/>
            <person name="Huettel B."/>
            <person name="Barry K.W."/>
            <person name="Haridas S."/>
            <person name="Chen C."/>
            <person name="Bauer D."/>
            <person name="Andreopoulos W."/>
            <person name="Pangilinan J."/>
            <person name="LaButti K."/>
            <person name="Riley R."/>
            <person name="Lipzen A."/>
            <person name="Clum A."/>
            <person name="Drula E."/>
            <person name="Henrissat B."/>
            <person name="Kohler A."/>
            <person name="Grigoriev I.V."/>
            <person name="Martin F.M."/>
            <person name="Hacquard S."/>
        </authorList>
    </citation>
    <scope>NUCLEOTIDE SEQUENCE</scope>
    <source>
        <strain evidence="2">MPI-SDFR-AT-0120</strain>
    </source>
</reference>
<comment type="caution">
    <text evidence="2">The sequence shown here is derived from an EMBL/GenBank/DDBJ whole genome shotgun (WGS) entry which is preliminary data.</text>
</comment>
<dbReference type="SUPFAM" id="SSF81383">
    <property type="entry name" value="F-box domain"/>
    <property type="match status" value="1"/>
</dbReference>
<dbReference type="InterPro" id="IPR001810">
    <property type="entry name" value="F-box_dom"/>
</dbReference>
<dbReference type="PROSITE" id="PS50181">
    <property type="entry name" value="FBOX"/>
    <property type="match status" value="1"/>
</dbReference>
<evidence type="ECO:0000259" key="1">
    <source>
        <dbReference type="PROSITE" id="PS50181"/>
    </source>
</evidence>
<name>A0A8K0R3D5_9PLEO</name>
<dbReference type="Pfam" id="PF12937">
    <property type="entry name" value="F-box-like"/>
    <property type="match status" value="1"/>
</dbReference>
<feature type="domain" description="F-box" evidence="1">
    <location>
        <begin position="43"/>
        <end position="88"/>
    </location>
</feature>
<keyword evidence="3" id="KW-1185">Reference proteome</keyword>
<proteinExistence type="predicted"/>
<accession>A0A8K0R3D5</accession>
<dbReference type="AlphaFoldDB" id="A0A8K0R3D5"/>
<protein>
    <recommendedName>
        <fullName evidence="1">F-box domain-containing protein</fullName>
    </recommendedName>
</protein>
<dbReference type="Proteomes" id="UP000813461">
    <property type="component" value="Unassembled WGS sequence"/>
</dbReference>
<dbReference type="InterPro" id="IPR036047">
    <property type="entry name" value="F-box-like_dom_sf"/>
</dbReference>
<evidence type="ECO:0000313" key="2">
    <source>
        <dbReference type="EMBL" id="KAH7084282.1"/>
    </source>
</evidence>
<dbReference type="OrthoDB" id="4252443at2759"/>
<evidence type="ECO:0000313" key="3">
    <source>
        <dbReference type="Proteomes" id="UP000813461"/>
    </source>
</evidence>
<sequence>MSKINSSRMSSRKLWFGTSAIVGRLSGAIISAFTTRSLHLDTSSGLLNLPAEMLVIIMSHMTRTDLKSLCETCRSLQEIATAELYHTVDLSSHNATSTSKSRETYQMSYPSAHHVPLDFLKREWTSLDHETFQRQRQFINSMAISPAHGKHVRRLHWTILDVNSRTWRWRGSGEDDWDLDARGALYEPEDEPLWTAFKRCTNISHVDICWIRPWREVTLPPPLFPSARSVRLSGCMTRAFVSRVLEPSSQNLEHLALVNLLRWSDGAQSLPQFDHISALNDYLYENNAEEELEPPSRLMLGALDFLIGRSSLTTLCIGTLGDKSRNGDADPRYDELYSSWSRILNDSRCTLQRFCFDQGVEIYGHGRPQRTVHKQREADRLFSKWILPVLLDSPWPLLRRLQLKGVQSLIHEGQFIQLDNAETQLPQIDLEISELLSKTLPEGASISVDAWASREYEQIYYEDMGVPF</sequence>
<gene>
    <name evidence="2" type="ORF">FB567DRAFT_78704</name>
</gene>
<organism evidence="2 3">
    <name type="scientific">Paraphoma chrysanthemicola</name>
    <dbReference type="NCBI Taxonomy" id="798071"/>
    <lineage>
        <taxon>Eukaryota</taxon>
        <taxon>Fungi</taxon>
        <taxon>Dikarya</taxon>
        <taxon>Ascomycota</taxon>
        <taxon>Pezizomycotina</taxon>
        <taxon>Dothideomycetes</taxon>
        <taxon>Pleosporomycetidae</taxon>
        <taxon>Pleosporales</taxon>
        <taxon>Pleosporineae</taxon>
        <taxon>Phaeosphaeriaceae</taxon>
        <taxon>Paraphoma</taxon>
    </lineage>
</organism>
<dbReference type="EMBL" id="JAGMVJ010000012">
    <property type="protein sequence ID" value="KAH7084282.1"/>
    <property type="molecule type" value="Genomic_DNA"/>
</dbReference>